<feature type="transmembrane region" description="Helical" evidence="4">
    <location>
        <begin position="6"/>
        <end position="24"/>
    </location>
</feature>
<feature type="domain" description="MurNAc-LAA" evidence="5">
    <location>
        <begin position="361"/>
        <end position="477"/>
    </location>
</feature>
<feature type="transmembrane region" description="Helical" evidence="4">
    <location>
        <begin position="96"/>
        <end position="117"/>
    </location>
</feature>
<evidence type="ECO:0000256" key="2">
    <source>
        <dbReference type="ARBA" id="ARBA00011901"/>
    </source>
</evidence>
<dbReference type="Pfam" id="PF01520">
    <property type="entry name" value="Amidase_3"/>
    <property type="match status" value="1"/>
</dbReference>
<sequence>MEFIYYLLKVSICLALFFGTYVLFLKKLSFFKGNRAYLVATLLLSFTIPSLKFERSQEIIAPRFFGDYDTVEHISGKSLSPIVISDATGFLSLSDLFFYTYLLVMLMFLSVSFFKIYQLIRYADAEFTRIDGLKVIYKKSGFVNCSFFNYVFIDRDSLTKNEMQILLAHERVHAKQLHTLDKLVLLLCKSLLWFNPVIYWYEKALEEVHEFEADQITATEFSADTYANLLIGLASKKPSNPILHSFSRQPLKTRIVRLFTKTSSPRLRWSYLTIIPLLVCLSWIFAFKAPDISLKQVAGNSNFVLVLDAGHGGTDKGAEGGGILEKDLALLILQKVNSIANERNVKVVTTRNIDQYLSLKDRVKSKGDLLVSFHLGQDIDPKINGIQLLVGNAGADSVKRKRLDQISYQLYKNLSQLKEIAVDNTPKEVESLYILNKSSAPAIILELGYLSNKNDRDYLTNPVKQEELANTIVSSIIEYNTILNREK</sequence>
<dbReference type="OrthoDB" id="649093at2"/>
<dbReference type="Proteomes" id="UP000028007">
    <property type="component" value="Unassembled WGS sequence"/>
</dbReference>
<keyword evidence="3" id="KW-0378">Hydrolase</keyword>
<dbReference type="eggNOG" id="COG0860">
    <property type="taxonomic scope" value="Bacteria"/>
</dbReference>
<organism evidence="6 7">
    <name type="scientific">Pedobacter antarcticus 4BY</name>
    <dbReference type="NCBI Taxonomy" id="1358423"/>
    <lineage>
        <taxon>Bacteria</taxon>
        <taxon>Pseudomonadati</taxon>
        <taxon>Bacteroidota</taxon>
        <taxon>Sphingobacteriia</taxon>
        <taxon>Sphingobacteriales</taxon>
        <taxon>Sphingobacteriaceae</taxon>
        <taxon>Pedobacter</taxon>
    </lineage>
</organism>
<dbReference type="GO" id="GO:0008745">
    <property type="term" value="F:N-acetylmuramoyl-L-alanine amidase activity"/>
    <property type="evidence" value="ECO:0007669"/>
    <property type="project" value="UniProtKB-EC"/>
</dbReference>
<dbReference type="Pfam" id="PF05569">
    <property type="entry name" value="Peptidase_M56"/>
    <property type="match status" value="1"/>
</dbReference>
<protein>
    <recommendedName>
        <fullName evidence="2">N-acetylmuramoyl-L-alanine amidase</fullName>
        <ecNumber evidence="2">3.5.1.28</ecNumber>
    </recommendedName>
</protein>
<dbReference type="InterPro" id="IPR008756">
    <property type="entry name" value="Peptidase_M56"/>
</dbReference>
<gene>
    <name evidence="6" type="ORF">N180_02145</name>
</gene>
<comment type="caution">
    <text evidence="6">The sequence shown here is derived from an EMBL/GenBank/DDBJ whole genome shotgun (WGS) entry which is preliminary data.</text>
</comment>
<dbReference type="CDD" id="cd02696">
    <property type="entry name" value="MurNAc-LAA"/>
    <property type="match status" value="1"/>
</dbReference>
<name>A0A081PCN2_9SPHI</name>
<dbReference type="AlphaFoldDB" id="A0A081PCN2"/>
<comment type="catalytic activity">
    <reaction evidence="1">
        <text>Hydrolyzes the link between N-acetylmuramoyl residues and L-amino acid residues in certain cell-wall glycopeptides.</text>
        <dbReference type="EC" id="3.5.1.28"/>
    </reaction>
</comment>
<dbReference type="SMART" id="SM00646">
    <property type="entry name" value="Ami_3"/>
    <property type="match status" value="1"/>
</dbReference>
<dbReference type="GO" id="GO:0030288">
    <property type="term" value="C:outer membrane-bounded periplasmic space"/>
    <property type="evidence" value="ECO:0007669"/>
    <property type="project" value="TreeGrafter"/>
</dbReference>
<evidence type="ECO:0000313" key="7">
    <source>
        <dbReference type="Proteomes" id="UP000028007"/>
    </source>
</evidence>
<keyword evidence="7" id="KW-1185">Reference proteome</keyword>
<keyword evidence="4" id="KW-0472">Membrane</keyword>
<proteinExistence type="predicted"/>
<evidence type="ECO:0000259" key="5">
    <source>
        <dbReference type="SMART" id="SM00646"/>
    </source>
</evidence>
<reference evidence="6 7" key="1">
    <citation type="journal article" date="1992" name="Int. J. Syst. Bacteriol.">
        <title>Sphingobacterium antarcticus sp. nov. a Psychrotrophic Bacterium from the Soils of Schirmacher Oasis, Antarctica.</title>
        <authorList>
            <person name="Shivaji S."/>
            <person name="Ray M.K."/>
            <person name="Rao N.S."/>
            <person name="Saiserr L."/>
            <person name="Jagannadham M.V."/>
            <person name="Kumar G.S."/>
            <person name="Reddy G."/>
            <person name="Bhargava P.M."/>
        </authorList>
    </citation>
    <scope>NUCLEOTIDE SEQUENCE [LARGE SCALE GENOMIC DNA]</scope>
    <source>
        <strain evidence="6 7">4BY</strain>
    </source>
</reference>
<evidence type="ECO:0000256" key="3">
    <source>
        <dbReference type="ARBA" id="ARBA00022801"/>
    </source>
</evidence>
<dbReference type="EMBL" id="JNFF01000116">
    <property type="protein sequence ID" value="KEQ28455.1"/>
    <property type="molecule type" value="Genomic_DNA"/>
</dbReference>
<dbReference type="eggNOG" id="COG4219">
    <property type="taxonomic scope" value="Bacteria"/>
</dbReference>
<dbReference type="Gene3D" id="3.40.630.40">
    <property type="entry name" value="Zn-dependent exopeptidases"/>
    <property type="match status" value="1"/>
</dbReference>
<dbReference type="InterPro" id="IPR002508">
    <property type="entry name" value="MurNAc-LAA_cat"/>
</dbReference>
<dbReference type="GO" id="GO:0009253">
    <property type="term" value="P:peptidoglycan catabolic process"/>
    <property type="evidence" value="ECO:0007669"/>
    <property type="project" value="InterPro"/>
</dbReference>
<dbReference type="PANTHER" id="PTHR30404">
    <property type="entry name" value="N-ACETYLMURAMOYL-L-ALANINE AMIDASE"/>
    <property type="match status" value="1"/>
</dbReference>
<keyword evidence="4" id="KW-0812">Transmembrane</keyword>
<evidence type="ECO:0000256" key="4">
    <source>
        <dbReference type="SAM" id="Phobius"/>
    </source>
</evidence>
<dbReference type="EC" id="3.5.1.28" evidence="2"/>
<dbReference type="PANTHER" id="PTHR30404:SF0">
    <property type="entry name" value="N-ACETYLMURAMOYL-L-ALANINE AMIDASE AMIC"/>
    <property type="match status" value="1"/>
</dbReference>
<dbReference type="RefSeq" id="WP_037444371.1">
    <property type="nucleotide sequence ID" value="NZ_JNFF01000116.1"/>
</dbReference>
<feature type="transmembrane region" description="Helical" evidence="4">
    <location>
        <begin position="269"/>
        <end position="287"/>
    </location>
</feature>
<evidence type="ECO:0000256" key="1">
    <source>
        <dbReference type="ARBA" id="ARBA00001561"/>
    </source>
</evidence>
<evidence type="ECO:0000313" key="6">
    <source>
        <dbReference type="EMBL" id="KEQ28455.1"/>
    </source>
</evidence>
<dbReference type="InterPro" id="IPR050695">
    <property type="entry name" value="N-acetylmuramoyl_amidase_3"/>
</dbReference>
<accession>A0A081PCN2</accession>
<keyword evidence="4" id="KW-1133">Transmembrane helix</keyword>
<dbReference type="SUPFAM" id="SSF53187">
    <property type="entry name" value="Zn-dependent exopeptidases"/>
    <property type="match status" value="1"/>
</dbReference>